<organism evidence="2">
    <name type="scientific">Arundo donax</name>
    <name type="common">Giant reed</name>
    <name type="synonym">Donax arundinaceus</name>
    <dbReference type="NCBI Taxonomy" id="35708"/>
    <lineage>
        <taxon>Eukaryota</taxon>
        <taxon>Viridiplantae</taxon>
        <taxon>Streptophyta</taxon>
        <taxon>Embryophyta</taxon>
        <taxon>Tracheophyta</taxon>
        <taxon>Spermatophyta</taxon>
        <taxon>Magnoliopsida</taxon>
        <taxon>Liliopsida</taxon>
        <taxon>Poales</taxon>
        <taxon>Poaceae</taxon>
        <taxon>PACMAD clade</taxon>
        <taxon>Arundinoideae</taxon>
        <taxon>Arundineae</taxon>
        <taxon>Arundo</taxon>
    </lineage>
</organism>
<sequence>MIFFLLLSTKLLHGVHPIARTVELSGTNEQQAAWRMLGAEFHAVAMIQKTEGKKLAMLGAEFRSLNHDLFTAATAK</sequence>
<dbReference type="AlphaFoldDB" id="A0A0A8ZQ85"/>
<keyword evidence="1" id="KW-0732">Signal</keyword>
<reference evidence="2" key="2">
    <citation type="journal article" date="2015" name="Data Brief">
        <title>Shoot transcriptome of the giant reed, Arundo donax.</title>
        <authorList>
            <person name="Barrero R.A."/>
            <person name="Guerrero F.D."/>
            <person name="Moolhuijzen P."/>
            <person name="Goolsby J.A."/>
            <person name="Tidwell J."/>
            <person name="Bellgard S.E."/>
            <person name="Bellgard M.I."/>
        </authorList>
    </citation>
    <scope>NUCLEOTIDE SEQUENCE</scope>
    <source>
        <tissue evidence="2">Shoot tissue taken approximately 20 cm above the soil surface</tissue>
    </source>
</reference>
<evidence type="ECO:0000313" key="2">
    <source>
        <dbReference type="EMBL" id="JAD40956.1"/>
    </source>
</evidence>
<accession>A0A0A8ZQ85</accession>
<evidence type="ECO:0000256" key="1">
    <source>
        <dbReference type="SAM" id="SignalP"/>
    </source>
</evidence>
<reference evidence="2" key="1">
    <citation type="submission" date="2014-09" db="EMBL/GenBank/DDBJ databases">
        <authorList>
            <person name="Magalhaes I.L.F."/>
            <person name="Oliveira U."/>
            <person name="Santos F.R."/>
            <person name="Vidigal T.H.D.A."/>
            <person name="Brescovit A.D."/>
            <person name="Santos A.J."/>
        </authorList>
    </citation>
    <scope>NUCLEOTIDE SEQUENCE</scope>
    <source>
        <tissue evidence="2">Shoot tissue taken approximately 20 cm above the soil surface</tissue>
    </source>
</reference>
<dbReference type="EMBL" id="GBRH01256939">
    <property type="protein sequence ID" value="JAD40956.1"/>
    <property type="molecule type" value="Transcribed_RNA"/>
</dbReference>
<protein>
    <submittedName>
        <fullName evidence="2">Uncharacterized protein</fullName>
    </submittedName>
</protein>
<feature type="signal peptide" evidence="1">
    <location>
        <begin position="1"/>
        <end position="17"/>
    </location>
</feature>
<name>A0A0A8ZQ85_ARUDO</name>
<feature type="chain" id="PRO_5002062312" evidence="1">
    <location>
        <begin position="18"/>
        <end position="76"/>
    </location>
</feature>
<proteinExistence type="predicted"/>